<dbReference type="InterPro" id="IPR016103">
    <property type="entry name" value="ProQ/FinO"/>
</dbReference>
<gene>
    <name evidence="6" type="ORF">HB778_02480</name>
</gene>
<dbReference type="PANTHER" id="PTHR38106">
    <property type="entry name" value="RNA CHAPERONE PROQ"/>
    <property type="match status" value="1"/>
</dbReference>
<keyword evidence="2" id="KW-0694">RNA-binding</keyword>
<dbReference type="SMART" id="SM00945">
    <property type="entry name" value="ProQ"/>
    <property type="match status" value="1"/>
</dbReference>
<dbReference type="EMBL" id="CP050296">
    <property type="protein sequence ID" value="QND55664.1"/>
    <property type="molecule type" value="Genomic_DNA"/>
</dbReference>
<feature type="region of interest" description="Disordered" evidence="4">
    <location>
        <begin position="102"/>
        <end position="154"/>
    </location>
</feature>
<dbReference type="GO" id="GO:0010608">
    <property type="term" value="P:post-transcriptional regulation of gene expression"/>
    <property type="evidence" value="ECO:0007669"/>
    <property type="project" value="InterPro"/>
</dbReference>
<dbReference type="Proteomes" id="UP000515465">
    <property type="component" value="Chromosome"/>
</dbReference>
<accession>A0A7G6SMD2</accession>
<reference evidence="7" key="1">
    <citation type="journal article" date="2020" name="Mol. Plant Microbe">
        <title>Rhizobial microsymbionts of the narrowly endemic Oxytropis species growing in Kamchatka are characterized by significant genetic diversity and possess a set of genes that are associated with T3SS and T6SS secretion systems and can affect the development of symbiosis.</title>
        <authorList>
            <person name="Safronova V."/>
            <person name="Guro P."/>
            <person name="Sazanova A."/>
            <person name="Kuznetsova I."/>
            <person name="Belimov A."/>
            <person name="Yakubov V."/>
            <person name="Chirak E."/>
            <person name="Afonin A."/>
            <person name="Gogolev Y."/>
            <person name="Andronov E."/>
            <person name="Tikhonovich I."/>
        </authorList>
    </citation>
    <scope>NUCLEOTIDE SEQUENCE [LARGE SCALE GENOMIC DNA]</scope>
    <source>
        <strain evidence="7">583</strain>
    </source>
</reference>
<keyword evidence="1" id="KW-0963">Cytoplasm</keyword>
<keyword evidence="3" id="KW-0143">Chaperone</keyword>
<dbReference type="AlphaFoldDB" id="A0A7G6SMD2"/>
<evidence type="ECO:0000256" key="2">
    <source>
        <dbReference type="ARBA" id="ARBA00022884"/>
    </source>
</evidence>
<sequence>MPPSRRCCNDRRTRHRQSLGKKAYPLAFDRKNARPLKIGIREDMLAAGHGAVEVSVGLGWYTRRQNYGKRQIEGAVRVDLAGQPAGTVTAAQAAHAAKALVRRAAKAGEPAPEPPKAPTLQDSLSALREAARGRREGKSTGLPDPAYDQLGSVS</sequence>
<evidence type="ECO:0000259" key="5">
    <source>
        <dbReference type="SMART" id="SM00945"/>
    </source>
</evidence>
<evidence type="ECO:0000256" key="4">
    <source>
        <dbReference type="SAM" id="MobiDB-lite"/>
    </source>
</evidence>
<dbReference type="GO" id="GO:0033592">
    <property type="term" value="F:RNA strand annealing activity"/>
    <property type="evidence" value="ECO:0007669"/>
    <property type="project" value="InterPro"/>
</dbReference>
<dbReference type="GO" id="GO:0034057">
    <property type="term" value="F:RNA strand-exchange activity"/>
    <property type="evidence" value="ECO:0007669"/>
    <property type="project" value="InterPro"/>
</dbReference>
<evidence type="ECO:0000256" key="1">
    <source>
        <dbReference type="ARBA" id="ARBA00022490"/>
    </source>
</evidence>
<dbReference type="Pfam" id="PF04352">
    <property type="entry name" value="ProQ"/>
    <property type="match status" value="1"/>
</dbReference>
<evidence type="ECO:0000256" key="3">
    <source>
        <dbReference type="ARBA" id="ARBA00023186"/>
    </source>
</evidence>
<feature type="domain" description="ProQ/FinO" evidence="5">
    <location>
        <begin position="10"/>
        <end position="116"/>
    </location>
</feature>
<dbReference type="SUPFAM" id="SSF48657">
    <property type="entry name" value="FinO-like"/>
    <property type="match status" value="1"/>
</dbReference>
<dbReference type="RefSeq" id="WP_183461195.1">
    <property type="nucleotide sequence ID" value="NZ_CP050296.1"/>
</dbReference>
<evidence type="ECO:0000313" key="7">
    <source>
        <dbReference type="Proteomes" id="UP000515465"/>
    </source>
</evidence>
<feature type="compositionally biased region" description="Basic and acidic residues" evidence="4">
    <location>
        <begin position="129"/>
        <end position="138"/>
    </location>
</feature>
<dbReference type="PANTHER" id="PTHR38106:SF1">
    <property type="entry name" value="RNA CHAPERONE PROQ"/>
    <property type="match status" value="1"/>
</dbReference>
<evidence type="ECO:0000313" key="6">
    <source>
        <dbReference type="EMBL" id="QND55664.1"/>
    </source>
</evidence>
<dbReference type="Gene3D" id="1.10.1710.10">
    <property type="entry name" value="ProQ/FinO domain"/>
    <property type="match status" value="1"/>
</dbReference>
<name>A0A7G6SMD2_9HYPH</name>
<dbReference type="InterPro" id="IPR023529">
    <property type="entry name" value="ProQ"/>
</dbReference>
<dbReference type="GO" id="GO:0005829">
    <property type="term" value="C:cytosol"/>
    <property type="evidence" value="ECO:0007669"/>
    <property type="project" value="TreeGrafter"/>
</dbReference>
<organism evidence="6 7">
    <name type="scientific">Mesorhizobium huakuii</name>
    <dbReference type="NCBI Taxonomy" id="28104"/>
    <lineage>
        <taxon>Bacteria</taxon>
        <taxon>Pseudomonadati</taxon>
        <taxon>Pseudomonadota</taxon>
        <taxon>Alphaproteobacteria</taxon>
        <taxon>Hyphomicrobiales</taxon>
        <taxon>Phyllobacteriaceae</taxon>
        <taxon>Mesorhizobium</taxon>
    </lineage>
</organism>
<proteinExistence type="predicted"/>
<dbReference type="InterPro" id="IPR036442">
    <property type="entry name" value="ProQ/FinO_sf"/>
</dbReference>
<protein>
    <recommendedName>
        <fullName evidence="5">ProQ/FinO domain-containing protein</fullName>
    </recommendedName>
</protein>